<dbReference type="PROSITE" id="PS00353">
    <property type="entry name" value="HMG_BOX_1"/>
    <property type="match status" value="1"/>
</dbReference>
<dbReference type="PANTHER" id="PTHR48112">
    <property type="entry name" value="HIGH MOBILITY GROUP PROTEIN DSP1"/>
    <property type="match status" value="1"/>
</dbReference>
<keyword evidence="5" id="KW-0677">Repeat</keyword>
<evidence type="ECO:0007829" key="13">
    <source>
        <dbReference type="PeptideAtlas" id="A0A498M7J9"/>
    </source>
</evidence>
<feature type="domain" description="HMG box" evidence="10">
    <location>
        <begin position="8"/>
        <end position="78"/>
    </location>
</feature>
<comment type="caution">
    <text evidence="11">The sequence shown here is derived from an EMBL/GenBank/DDBJ whole genome shotgun (WGS) entry which is preliminary data.</text>
</comment>
<dbReference type="Pfam" id="PF09011">
    <property type="entry name" value="HMG_box_2"/>
    <property type="match status" value="1"/>
</dbReference>
<dbReference type="PROSITE" id="PS50118">
    <property type="entry name" value="HMG_BOX_2"/>
    <property type="match status" value="2"/>
</dbReference>
<feature type="region of interest" description="Disordered" evidence="9">
    <location>
        <begin position="189"/>
        <end position="303"/>
    </location>
</feature>
<dbReference type="Pfam" id="PF00505">
    <property type="entry name" value="HMG_box"/>
    <property type="match status" value="1"/>
</dbReference>
<feature type="domain" description="HMG box" evidence="10">
    <location>
        <begin position="94"/>
        <end position="162"/>
    </location>
</feature>
<keyword evidence="12" id="KW-1185">Reference proteome</keyword>
<keyword evidence="4" id="KW-0158">Chromosome</keyword>
<evidence type="ECO:0000256" key="1">
    <source>
        <dbReference type="ARBA" id="ARBA00004123"/>
    </source>
</evidence>
<sequence>MGKDPTKPRGKMSSYAYFVQTCREEHKKKHPEATVNFSEFSKKCSERWKTMSAKEKGKFEDMAKQDKARYEREMKNYIPPKGEKKKRFKDPNAPKRPPSAFFIFCSEFRPKVKEETPGLSIGDVAKKLGEMWNKTSAEEKQPYEKKAAKLKEKYEKDIAAYRSKGKVRQELAEEYEQVKSIVNTLESFKVDKPVDFPNPLSEESPRDPDVWPPPTPAEHRMPHDITLSGYRGPVQVKKPITVSKPQRKESPGMQHRGPVGRGQPNVKSERPITRDGRGNKAKDEKSKKNAQEGAADVEQRKFDGTGYDSDLVDALERDIVSRNPNIHWDDIADLEDAKKLLREAVVLPMWMPDFFKGIRRPWKGVLMVGPPGTGKTMLAKAVATECGTTFFNVSSSTLTSKYRGESEKLVRLLFEMRK</sequence>
<dbReference type="GO" id="GO:0005524">
    <property type="term" value="F:ATP binding"/>
    <property type="evidence" value="ECO:0007669"/>
    <property type="project" value="InterPro"/>
</dbReference>
<dbReference type="InterPro" id="IPR036910">
    <property type="entry name" value="HMG_box_dom_sf"/>
</dbReference>
<proteinExistence type="evidence at protein level"/>
<dbReference type="SUPFAM" id="SSF52540">
    <property type="entry name" value="P-loop containing nucleoside triphosphate hydrolases"/>
    <property type="match status" value="1"/>
</dbReference>
<reference evidence="11 12" key="1">
    <citation type="submission" date="2018-03" db="EMBL/GenBank/DDBJ databases">
        <title>Draft genome sequence of Rohu Carp (Labeo rohita).</title>
        <authorList>
            <person name="Das P."/>
            <person name="Kushwaha B."/>
            <person name="Joshi C.G."/>
            <person name="Kumar D."/>
            <person name="Nagpure N.S."/>
            <person name="Sahoo L."/>
            <person name="Das S.P."/>
            <person name="Bit A."/>
            <person name="Patnaik S."/>
            <person name="Meher P.K."/>
            <person name="Jayasankar P."/>
            <person name="Koringa P.G."/>
            <person name="Patel N.V."/>
            <person name="Hinsu A.T."/>
            <person name="Kumar R."/>
            <person name="Pandey M."/>
            <person name="Agarwal S."/>
            <person name="Srivastava S."/>
            <person name="Singh M."/>
            <person name="Iquebal M.A."/>
            <person name="Jaiswal S."/>
            <person name="Angadi U.B."/>
            <person name="Kumar N."/>
            <person name="Raza M."/>
            <person name="Shah T.M."/>
            <person name="Rai A."/>
            <person name="Jena J.K."/>
        </authorList>
    </citation>
    <scope>NUCLEOTIDE SEQUENCE [LARGE SCALE GENOMIC DNA]</scope>
    <source>
        <strain evidence="11">DASCIFA01</strain>
        <tissue evidence="11">Testis</tissue>
    </source>
</reference>
<evidence type="ECO:0000313" key="12">
    <source>
        <dbReference type="Proteomes" id="UP000290572"/>
    </source>
</evidence>
<dbReference type="GO" id="GO:0005694">
    <property type="term" value="C:chromosome"/>
    <property type="evidence" value="ECO:0007669"/>
    <property type="project" value="UniProtKB-SubCell"/>
</dbReference>
<dbReference type="AlphaFoldDB" id="A0A498M7J9"/>
<organism evidence="11 12">
    <name type="scientific">Labeo rohita</name>
    <name type="common">Indian major carp</name>
    <name type="synonym">Cyprinus rohita</name>
    <dbReference type="NCBI Taxonomy" id="84645"/>
    <lineage>
        <taxon>Eukaryota</taxon>
        <taxon>Metazoa</taxon>
        <taxon>Chordata</taxon>
        <taxon>Craniata</taxon>
        <taxon>Vertebrata</taxon>
        <taxon>Euteleostomi</taxon>
        <taxon>Actinopterygii</taxon>
        <taxon>Neopterygii</taxon>
        <taxon>Teleostei</taxon>
        <taxon>Ostariophysi</taxon>
        <taxon>Cypriniformes</taxon>
        <taxon>Cyprinidae</taxon>
        <taxon>Labeoninae</taxon>
        <taxon>Labeonini</taxon>
        <taxon>Labeo</taxon>
    </lineage>
</organism>
<evidence type="ECO:0000259" key="10">
    <source>
        <dbReference type="PROSITE" id="PS50118"/>
    </source>
</evidence>
<keyword evidence="6 8" id="KW-0238">DNA-binding</keyword>
<dbReference type="Proteomes" id="UP000290572">
    <property type="component" value="Unassembled WGS sequence"/>
</dbReference>
<dbReference type="EMBL" id="QBIY01012998">
    <property type="protein sequence ID" value="RXN13157.1"/>
    <property type="molecule type" value="Genomic_DNA"/>
</dbReference>
<dbReference type="SUPFAM" id="SSF47095">
    <property type="entry name" value="HMG-box"/>
    <property type="match status" value="2"/>
</dbReference>
<dbReference type="FunFam" id="3.40.50.300:FF:002850">
    <property type="entry name" value="Katanin p60 ATPase-containing subunit A-like 2"/>
    <property type="match status" value="1"/>
</dbReference>
<dbReference type="SMART" id="SM00398">
    <property type="entry name" value="HMG"/>
    <property type="match status" value="2"/>
</dbReference>
<name>A0A498M7J9_LABRO</name>
<feature type="DNA-binding region" description="HMG box" evidence="8">
    <location>
        <begin position="94"/>
        <end position="162"/>
    </location>
</feature>
<evidence type="ECO:0000256" key="8">
    <source>
        <dbReference type="PROSITE-ProRule" id="PRU00267"/>
    </source>
</evidence>
<evidence type="ECO:0000256" key="9">
    <source>
        <dbReference type="SAM" id="MobiDB-lite"/>
    </source>
</evidence>
<dbReference type="CDD" id="cd21979">
    <property type="entry name" value="HMG-box_HMGB_rpt2"/>
    <property type="match status" value="1"/>
</dbReference>
<evidence type="ECO:0000256" key="6">
    <source>
        <dbReference type="ARBA" id="ARBA00023125"/>
    </source>
</evidence>
<dbReference type="GO" id="GO:0005634">
    <property type="term" value="C:nucleus"/>
    <property type="evidence" value="ECO:0007669"/>
    <property type="project" value="UniProtKB-SubCell"/>
</dbReference>
<evidence type="ECO:0000256" key="3">
    <source>
        <dbReference type="ARBA" id="ARBA00008774"/>
    </source>
</evidence>
<dbReference type="Gene3D" id="3.40.50.300">
    <property type="entry name" value="P-loop containing nucleotide triphosphate hydrolases"/>
    <property type="match status" value="1"/>
</dbReference>
<evidence type="ECO:0000256" key="2">
    <source>
        <dbReference type="ARBA" id="ARBA00004286"/>
    </source>
</evidence>
<dbReference type="InterPro" id="IPR050342">
    <property type="entry name" value="HMGB"/>
</dbReference>
<dbReference type="InterPro" id="IPR017967">
    <property type="entry name" value="HMG_boxA_CS"/>
</dbReference>
<evidence type="ECO:0000313" key="11">
    <source>
        <dbReference type="EMBL" id="RXN13157.1"/>
    </source>
</evidence>
<comment type="similarity">
    <text evidence="3">Belongs to the HMGB family.</text>
</comment>
<dbReference type="STRING" id="84645.A0A498M7J9"/>
<evidence type="ECO:0000256" key="4">
    <source>
        <dbReference type="ARBA" id="ARBA00022454"/>
    </source>
</evidence>
<dbReference type="Pfam" id="PF00004">
    <property type="entry name" value="AAA"/>
    <property type="match status" value="1"/>
</dbReference>
<comment type="subcellular location">
    <subcellularLocation>
        <location evidence="2">Chromosome</location>
    </subcellularLocation>
    <subcellularLocation>
        <location evidence="1">Nucleus</location>
    </subcellularLocation>
</comment>
<dbReference type="CDD" id="cd21978">
    <property type="entry name" value="HMG-box_HMGB_rpt1"/>
    <property type="match status" value="1"/>
</dbReference>
<dbReference type="PRINTS" id="PR00886">
    <property type="entry name" value="HIGHMOBLTY12"/>
</dbReference>
<dbReference type="InterPro" id="IPR009071">
    <property type="entry name" value="HMG_box_dom"/>
</dbReference>
<dbReference type="InterPro" id="IPR027417">
    <property type="entry name" value="P-loop_NTPase"/>
</dbReference>
<feature type="region of interest" description="Disordered" evidence="9">
    <location>
        <begin position="55"/>
        <end position="97"/>
    </location>
</feature>
<dbReference type="GO" id="GO:0003677">
    <property type="term" value="F:DNA binding"/>
    <property type="evidence" value="ECO:0007669"/>
    <property type="project" value="UniProtKB-UniRule"/>
</dbReference>
<dbReference type="InterPro" id="IPR003959">
    <property type="entry name" value="ATPase_AAA_core"/>
</dbReference>
<evidence type="ECO:0000256" key="7">
    <source>
        <dbReference type="ARBA" id="ARBA00023242"/>
    </source>
</evidence>
<dbReference type="GO" id="GO:0016887">
    <property type="term" value="F:ATP hydrolysis activity"/>
    <property type="evidence" value="ECO:0007669"/>
    <property type="project" value="InterPro"/>
</dbReference>
<dbReference type="PANTHER" id="PTHR48112:SF12">
    <property type="entry name" value="HIGH MOBILITY GROUP PROTEIN B1-LIKE 1-RELATED"/>
    <property type="match status" value="1"/>
</dbReference>
<dbReference type="Gene3D" id="1.10.30.10">
    <property type="entry name" value="High mobility group box domain"/>
    <property type="match status" value="2"/>
</dbReference>
<accession>A0A498M7J9</accession>
<keyword evidence="13" id="KW-1267">Proteomics identification</keyword>
<protein>
    <submittedName>
        <fullName evidence="11">Katanin p60 ATPase-containing subunit A-like 1</fullName>
    </submittedName>
</protein>
<gene>
    <name evidence="11" type="ORF">ROHU_029144</name>
</gene>
<dbReference type="FunFam" id="1.10.30.10:FF:000015">
    <property type="entry name" value="high mobility group protein B1"/>
    <property type="match status" value="1"/>
</dbReference>
<evidence type="ECO:0000256" key="5">
    <source>
        <dbReference type="ARBA" id="ARBA00022737"/>
    </source>
</evidence>
<dbReference type="GO" id="GO:0006357">
    <property type="term" value="P:regulation of transcription by RNA polymerase II"/>
    <property type="evidence" value="ECO:0007669"/>
    <property type="project" value="TreeGrafter"/>
</dbReference>
<keyword evidence="7 8" id="KW-0539">Nucleus</keyword>
<feature type="DNA-binding region" description="HMG box" evidence="8">
    <location>
        <begin position="8"/>
        <end position="78"/>
    </location>
</feature>
<feature type="compositionally biased region" description="Basic and acidic residues" evidence="9">
    <location>
        <begin position="267"/>
        <end position="290"/>
    </location>
</feature>
<feature type="compositionally biased region" description="Basic and acidic residues" evidence="9">
    <location>
        <begin position="55"/>
        <end position="75"/>
    </location>
</feature>
<dbReference type="FunFam" id="1.10.30.10:FF:000006">
    <property type="entry name" value="High mobility group protein B1"/>
    <property type="match status" value="1"/>
</dbReference>